<dbReference type="InterPro" id="IPR011701">
    <property type="entry name" value="MFS"/>
</dbReference>
<gene>
    <name evidence="10" type="ORF">GBA65_02670</name>
</gene>
<keyword evidence="3" id="KW-1003">Cell membrane</keyword>
<feature type="transmembrane region" description="Helical" evidence="8">
    <location>
        <begin position="156"/>
        <end position="175"/>
    </location>
</feature>
<evidence type="ECO:0000256" key="2">
    <source>
        <dbReference type="ARBA" id="ARBA00022448"/>
    </source>
</evidence>
<protein>
    <submittedName>
        <fullName evidence="10">MFS transporter</fullName>
    </submittedName>
</protein>
<proteinExistence type="predicted"/>
<dbReference type="Gene3D" id="1.20.1250.20">
    <property type="entry name" value="MFS general substrate transporter like domains"/>
    <property type="match status" value="1"/>
</dbReference>
<feature type="transmembrane region" description="Helical" evidence="8">
    <location>
        <begin position="62"/>
        <end position="82"/>
    </location>
</feature>
<feature type="transmembrane region" description="Helical" evidence="8">
    <location>
        <begin position="349"/>
        <end position="369"/>
    </location>
</feature>
<feature type="transmembrane region" description="Helical" evidence="8">
    <location>
        <begin position="424"/>
        <end position="443"/>
    </location>
</feature>
<dbReference type="InterPro" id="IPR020846">
    <property type="entry name" value="MFS_dom"/>
</dbReference>
<feature type="transmembrane region" description="Helical" evidence="8">
    <location>
        <begin position="455"/>
        <end position="479"/>
    </location>
</feature>
<feature type="transmembrane region" description="Helical" evidence="8">
    <location>
        <begin position="26"/>
        <end position="50"/>
    </location>
</feature>
<evidence type="ECO:0000256" key="1">
    <source>
        <dbReference type="ARBA" id="ARBA00004651"/>
    </source>
</evidence>
<sequence>MLTENPCSEQRGDGVGRGSSGGRRRWFALLLVCAAQLMLVLDGTIVNVALPAIGDSLGFSEVGLSWVVNAYLLTFGGFLLLGGRAGDLFGRRRVFMAGLVLFTIASLLCGLAFSQGLLIAARALQGIGGALMAPAALSIVITTFRDPGERARAMGIWGFVASGGGSIGVFLGGVLTQSFGWPWIFLVNLPIGIAALALCPPLLDPDPAPAKRGGFDLPGALLITLSLVTAVYAIIGVGDNPLLLTLALLALSALLLVGFSAVERRTAAPLIPPGIFSRSRNLVVSNIVMVLTVAGVVGWFFFSALYLQRVLLYDSFATGLAYLPGTIAIGALSYSAAARAVGRFGIKPMIVVGMGLMALGLLLFGRAPVGGSFLVDVLPGMVVLGVGAAFAFMAVILASTVGVPESEAGLASGLVNTSQQVGGALGLAVLASLAAAYTGLVTGTRDPVAALNSGYHAAFLVSAACLLLGALLAATLLRLPKETPSPGARD</sequence>
<evidence type="ECO:0000256" key="3">
    <source>
        <dbReference type="ARBA" id="ARBA00022475"/>
    </source>
</evidence>
<feature type="transmembrane region" description="Helical" evidence="8">
    <location>
        <begin position="241"/>
        <end position="262"/>
    </location>
</feature>
<keyword evidence="2" id="KW-0813">Transport</keyword>
<keyword evidence="11" id="KW-1185">Reference proteome</keyword>
<evidence type="ECO:0000256" key="8">
    <source>
        <dbReference type="SAM" id="Phobius"/>
    </source>
</evidence>
<evidence type="ECO:0000256" key="6">
    <source>
        <dbReference type="ARBA" id="ARBA00023136"/>
    </source>
</evidence>
<feature type="transmembrane region" description="Helical" evidence="8">
    <location>
        <begin position="283"/>
        <end position="307"/>
    </location>
</feature>
<comment type="subcellular location">
    <subcellularLocation>
        <location evidence="1">Cell membrane</location>
        <topology evidence="1">Multi-pass membrane protein</topology>
    </subcellularLocation>
</comment>
<feature type="transmembrane region" description="Helical" evidence="8">
    <location>
        <begin position="181"/>
        <end position="203"/>
    </location>
</feature>
<evidence type="ECO:0000256" key="4">
    <source>
        <dbReference type="ARBA" id="ARBA00022692"/>
    </source>
</evidence>
<name>A0A6G8PTC6_9ACTN</name>
<accession>A0A6G8PTC6</accession>
<feature type="domain" description="Major facilitator superfamily (MFS) profile" evidence="9">
    <location>
        <begin position="28"/>
        <end position="481"/>
    </location>
</feature>
<dbReference type="KEGG" id="rmar:GBA65_02670"/>
<keyword evidence="5 8" id="KW-1133">Transmembrane helix</keyword>
<reference evidence="10 11" key="1">
    <citation type="submission" date="2019-10" db="EMBL/GenBank/DDBJ databases">
        <title>Rubrobacter sp nov SCSIO 52915 isolated from a deep-sea sediment in the South China Sea.</title>
        <authorList>
            <person name="Chen R.W."/>
        </authorList>
    </citation>
    <scope>NUCLEOTIDE SEQUENCE [LARGE SCALE GENOMIC DNA]</scope>
    <source>
        <strain evidence="10 11">SCSIO 52915</strain>
    </source>
</reference>
<dbReference type="Pfam" id="PF07690">
    <property type="entry name" value="MFS_1"/>
    <property type="match status" value="1"/>
</dbReference>
<feature type="transmembrane region" description="Helical" evidence="8">
    <location>
        <begin position="94"/>
        <end position="113"/>
    </location>
</feature>
<dbReference type="EMBL" id="CP045121">
    <property type="protein sequence ID" value="QIN77594.1"/>
    <property type="molecule type" value="Genomic_DNA"/>
</dbReference>
<organism evidence="10 11">
    <name type="scientific">Rubrobacter marinus</name>
    <dbReference type="NCBI Taxonomy" id="2653852"/>
    <lineage>
        <taxon>Bacteria</taxon>
        <taxon>Bacillati</taxon>
        <taxon>Actinomycetota</taxon>
        <taxon>Rubrobacteria</taxon>
        <taxon>Rubrobacterales</taxon>
        <taxon>Rubrobacteraceae</taxon>
        <taxon>Rubrobacter</taxon>
    </lineage>
</organism>
<dbReference type="PANTHER" id="PTHR42718">
    <property type="entry name" value="MAJOR FACILITATOR SUPERFAMILY MULTIDRUG TRANSPORTER MFSC"/>
    <property type="match status" value="1"/>
</dbReference>
<dbReference type="CDD" id="cd17321">
    <property type="entry name" value="MFS_MMR_MDR_like"/>
    <property type="match status" value="1"/>
</dbReference>
<feature type="transmembrane region" description="Helical" evidence="8">
    <location>
        <begin position="215"/>
        <end position="235"/>
    </location>
</feature>
<dbReference type="InterPro" id="IPR036259">
    <property type="entry name" value="MFS_trans_sf"/>
</dbReference>
<dbReference type="GO" id="GO:0005886">
    <property type="term" value="C:plasma membrane"/>
    <property type="evidence" value="ECO:0007669"/>
    <property type="project" value="UniProtKB-SubCell"/>
</dbReference>
<dbReference type="PANTHER" id="PTHR42718:SF46">
    <property type="entry name" value="BLR6921 PROTEIN"/>
    <property type="match status" value="1"/>
</dbReference>
<keyword evidence="4 8" id="KW-0812">Transmembrane</keyword>
<feature type="transmembrane region" description="Helical" evidence="8">
    <location>
        <begin position="381"/>
        <end position="403"/>
    </location>
</feature>
<dbReference type="Gene3D" id="1.20.1720.10">
    <property type="entry name" value="Multidrug resistance protein D"/>
    <property type="match status" value="1"/>
</dbReference>
<feature type="transmembrane region" description="Helical" evidence="8">
    <location>
        <begin position="319"/>
        <end position="337"/>
    </location>
</feature>
<evidence type="ECO:0000259" key="9">
    <source>
        <dbReference type="PROSITE" id="PS50850"/>
    </source>
</evidence>
<dbReference type="PROSITE" id="PS50850">
    <property type="entry name" value="MFS"/>
    <property type="match status" value="1"/>
</dbReference>
<evidence type="ECO:0000256" key="5">
    <source>
        <dbReference type="ARBA" id="ARBA00022989"/>
    </source>
</evidence>
<dbReference type="Proteomes" id="UP000502706">
    <property type="component" value="Chromosome"/>
</dbReference>
<evidence type="ECO:0000313" key="10">
    <source>
        <dbReference type="EMBL" id="QIN77594.1"/>
    </source>
</evidence>
<dbReference type="SUPFAM" id="SSF103473">
    <property type="entry name" value="MFS general substrate transporter"/>
    <property type="match status" value="1"/>
</dbReference>
<keyword evidence="6 8" id="KW-0472">Membrane</keyword>
<evidence type="ECO:0000313" key="11">
    <source>
        <dbReference type="Proteomes" id="UP000502706"/>
    </source>
</evidence>
<dbReference type="AlphaFoldDB" id="A0A6G8PTC6"/>
<feature type="transmembrane region" description="Helical" evidence="8">
    <location>
        <begin position="119"/>
        <end position="144"/>
    </location>
</feature>
<feature type="region of interest" description="Disordered" evidence="7">
    <location>
        <begin position="1"/>
        <end position="21"/>
    </location>
</feature>
<evidence type="ECO:0000256" key="7">
    <source>
        <dbReference type="SAM" id="MobiDB-lite"/>
    </source>
</evidence>
<dbReference type="GO" id="GO:0022857">
    <property type="term" value="F:transmembrane transporter activity"/>
    <property type="evidence" value="ECO:0007669"/>
    <property type="project" value="InterPro"/>
</dbReference>